<dbReference type="InterPro" id="IPR044855">
    <property type="entry name" value="CoA-Trfase_III_dom3_sf"/>
</dbReference>
<dbReference type="GO" id="GO:0016740">
    <property type="term" value="F:transferase activity"/>
    <property type="evidence" value="ECO:0007669"/>
    <property type="project" value="UniProtKB-KW"/>
</dbReference>
<accession>A0A9X2DB14</accession>
<name>A0A9X2DB14_9ACTN</name>
<protein>
    <submittedName>
        <fullName evidence="1">CoA transferase</fullName>
    </submittedName>
</protein>
<dbReference type="Pfam" id="PF02515">
    <property type="entry name" value="CoA_transf_3"/>
    <property type="match status" value="1"/>
</dbReference>
<dbReference type="InterPro" id="IPR050509">
    <property type="entry name" value="CoA-transferase_III"/>
</dbReference>
<dbReference type="Gene3D" id="3.40.50.10540">
    <property type="entry name" value="Crotonobetainyl-coa:carnitine coa-transferase, domain 1"/>
    <property type="match status" value="1"/>
</dbReference>
<dbReference type="PANTHER" id="PTHR48228:SF4">
    <property type="entry name" value="BLR3030 PROTEIN"/>
    <property type="match status" value="1"/>
</dbReference>
<evidence type="ECO:0000313" key="2">
    <source>
        <dbReference type="Proteomes" id="UP001139485"/>
    </source>
</evidence>
<dbReference type="InterPro" id="IPR023606">
    <property type="entry name" value="CoA-Trfase_III_dom_1_sf"/>
</dbReference>
<keyword evidence="2" id="KW-1185">Reference proteome</keyword>
<dbReference type="AlphaFoldDB" id="A0A9X2DB14"/>
<sequence length="464" mass="49191">MLALLSAEQFGLGQKAIALSSREPLLAHFRPLVGAVDLPTPEVSGGRRWWEGPLDVEGLAIDSIRTFLTLAGAVTGEARFGSDAALILGAFMSLDLLEIDEHSTTGFAPMSGFFETSDGWIRVHANYPHHARALERATNATDAAALRRAAKSRQARELEDRILAHDGVAAAVRTADEWRREESAREPWLTVDATHAAPCAPPTLGPLLSGLRVVDLTRVVAGPVASRALALLGADVIRVDPAEPAELMDHYVDAGFGKRSAVLDLGRDESRSRLRELLQSAHVLLTGYRPGSLDRFGLAPDSIAAEHPHLHHVRVQAWPQSSEWGARRGFDSIVQAATGISDLYRKADGTPGALPVQALDHATGYGAASAVLAAVIRHRESGVIGPMGLTLANTAAHLLASPAVDQTPDRPSPVTATMCTPAGTLRFAVPPILRNGVPVSYAHAPGPYGGSSLAWAPLTGNERS</sequence>
<dbReference type="SUPFAM" id="SSF89796">
    <property type="entry name" value="CoA-transferase family III (CaiB/BaiF)"/>
    <property type="match status" value="2"/>
</dbReference>
<dbReference type="Proteomes" id="UP001139485">
    <property type="component" value="Unassembled WGS sequence"/>
</dbReference>
<dbReference type="InterPro" id="IPR003673">
    <property type="entry name" value="CoA-Trfase_fam_III"/>
</dbReference>
<dbReference type="Gene3D" id="3.30.1540.10">
    <property type="entry name" value="formyl-coa transferase, domain 3"/>
    <property type="match status" value="1"/>
</dbReference>
<evidence type="ECO:0000313" key="1">
    <source>
        <dbReference type="EMBL" id="MCM0622617.1"/>
    </source>
</evidence>
<gene>
    <name evidence="1" type="ORF">M8330_20210</name>
</gene>
<proteinExistence type="predicted"/>
<dbReference type="PANTHER" id="PTHR48228">
    <property type="entry name" value="SUCCINYL-COA--D-CITRAMALATE COA-TRANSFERASE"/>
    <property type="match status" value="1"/>
</dbReference>
<keyword evidence="1" id="KW-0808">Transferase</keyword>
<organism evidence="1 2">
    <name type="scientific">Nocardioides bruguierae</name>
    <dbReference type="NCBI Taxonomy" id="2945102"/>
    <lineage>
        <taxon>Bacteria</taxon>
        <taxon>Bacillati</taxon>
        <taxon>Actinomycetota</taxon>
        <taxon>Actinomycetes</taxon>
        <taxon>Propionibacteriales</taxon>
        <taxon>Nocardioidaceae</taxon>
        <taxon>Nocardioides</taxon>
    </lineage>
</organism>
<dbReference type="RefSeq" id="WP_250828800.1">
    <property type="nucleotide sequence ID" value="NZ_JAMOIL010000041.1"/>
</dbReference>
<dbReference type="EMBL" id="JAMOIL010000041">
    <property type="protein sequence ID" value="MCM0622617.1"/>
    <property type="molecule type" value="Genomic_DNA"/>
</dbReference>
<comment type="caution">
    <text evidence="1">The sequence shown here is derived from an EMBL/GenBank/DDBJ whole genome shotgun (WGS) entry which is preliminary data.</text>
</comment>
<reference evidence="1" key="1">
    <citation type="submission" date="2022-05" db="EMBL/GenBank/DDBJ databases">
        <authorList>
            <person name="Tuo L."/>
        </authorList>
    </citation>
    <scope>NUCLEOTIDE SEQUENCE</scope>
    <source>
        <strain evidence="1">BSK12Z-4</strain>
    </source>
</reference>